<dbReference type="InterPro" id="IPR001387">
    <property type="entry name" value="Cro/C1-type_HTH"/>
</dbReference>
<dbReference type="Pfam" id="PF09685">
    <property type="entry name" value="MamF_MmsF"/>
    <property type="match status" value="1"/>
</dbReference>
<dbReference type="Gene3D" id="1.10.260.40">
    <property type="entry name" value="lambda repressor-like DNA-binding domains"/>
    <property type="match status" value="1"/>
</dbReference>
<feature type="transmembrane region" description="Helical" evidence="6">
    <location>
        <begin position="90"/>
        <end position="109"/>
    </location>
</feature>
<dbReference type="InterPro" id="IPR010982">
    <property type="entry name" value="Lambda_DNA-bd_dom_sf"/>
</dbReference>
<evidence type="ECO:0000313" key="9">
    <source>
        <dbReference type="Proteomes" id="UP001597116"/>
    </source>
</evidence>
<dbReference type="PROSITE" id="PS50943">
    <property type="entry name" value="HTH_CROC1"/>
    <property type="match status" value="1"/>
</dbReference>
<name>A0ABW3Q5K8_9BACT</name>
<organism evidence="8 9">
    <name type="scientific">Larkinella insperata</name>
    <dbReference type="NCBI Taxonomy" id="332158"/>
    <lineage>
        <taxon>Bacteria</taxon>
        <taxon>Pseudomonadati</taxon>
        <taxon>Bacteroidota</taxon>
        <taxon>Cytophagia</taxon>
        <taxon>Cytophagales</taxon>
        <taxon>Spirosomataceae</taxon>
        <taxon>Larkinella</taxon>
    </lineage>
</organism>
<evidence type="ECO:0000256" key="1">
    <source>
        <dbReference type="ARBA" id="ARBA00004141"/>
    </source>
</evidence>
<evidence type="ECO:0000256" key="5">
    <source>
        <dbReference type="ARBA" id="ARBA00023136"/>
    </source>
</evidence>
<comment type="caution">
    <text evidence="8">The sequence shown here is derived from an EMBL/GenBank/DDBJ whole genome shotgun (WGS) entry which is preliminary data.</text>
</comment>
<evidence type="ECO:0000256" key="2">
    <source>
        <dbReference type="ARBA" id="ARBA00022692"/>
    </source>
</evidence>
<dbReference type="CDD" id="cd00093">
    <property type="entry name" value="HTH_XRE"/>
    <property type="match status" value="1"/>
</dbReference>
<evidence type="ECO:0000259" key="7">
    <source>
        <dbReference type="PROSITE" id="PS50943"/>
    </source>
</evidence>
<reference evidence="9" key="1">
    <citation type="journal article" date="2019" name="Int. J. Syst. Evol. Microbiol.">
        <title>The Global Catalogue of Microorganisms (GCM) 10K type strain sequencing project: providing services to taxonomists for standard genome sequencing and annotation.</title>
        <authorList>
            <consortium name="The Broad Institute Genomics Platform"/>
            <consortium name="The Broad Institute Genome Sequencing Center for Infectious Disease"/>
            <person name="Wu L."/>
            <person name="Ma J."/>
        </authorList>
    </citation>
    <scope>NUCLEOTIDE SEQUENCE [LARGE SCALE GENOMIC DNA]</scope>
    <source>
        <strain evidence="9">CCUG 55608</strain>
    </source>
</reference>
<sequence>MNRLIIAEQIRALRKSKGLSQEALAIQAGINLRTLQRIETGNAEPRGETIRMLAQALNVTTEELMLVNATLPPSGKEDPGFLRLMNLSALALWFFPLGNIFIPMALWIYRKKQIQGVQELGKRILNFQITWSLLTYGLAYLSLFTGNMLLNPFDMLAIMLALFVGNTIYIILTHWKLTRGDEKFIRVEAN</sequence>
<dbReference type="RefSeq" id="WP_379884104.1">
    <property type="nucleotide sequence ID" value="NZ_JBHTLP010000004.1"/>
</dbReference>
<evidence type="ECO:0000313" key="8">
    <source>
        <dbReference type="EMBL" id="MFD1140989.1"/>
    </source>
</evidence>
<feature type="transmembrane region" description="Helical" evidence="6">
    <location>
        <begin position="129"/>
        <end position="150"/>
    </location>
</feature>
<keyword evidence="3 6" id="KW-1133">Transmembrane helix</keyword>
<evidence type="ECO:0000256" key="4">
    <source>
        <dbReference type="ARBA" id="ARBA00023125"/>
    </source>
</evidence>
<proteinExistence type="predicted"/>
<keyword evidence="9" id="KW-1185">Reference proteome</keyword>
<dbReference type="SMART" id="SM00530">
    <property type="entry name" value="HTH_XRE"/>
    <property type="match status" value="1"/>
</dbReference>
<keyword evidence="4" id="KW-0238">DNA-binding</keyword>
<dbReference type="Pfam" id="PF01381">
    <property type="entry name" value="HTH_3"/>
    <property type="match status" value="1"/>
</dbReference>
<dbReference type="PANTHER" id="PTHR46797">
    <property type="entry name" value="HTH-TYPE TRANSCRIPTIONAL REGULATOR"/>
    <property type="match status" value="1"/>
</dbReference>
<evidence type="ECO:0000256" key="3">
    <source>
        <dbReference type="ARBA" id="ARBA00022989"/>
    </source>
</evidence>
<comment type="subcellular location">
    <subcellularLocation>
        <location evidence="1">Membrane</location>
        <topology evidence="1">Multi-pass membrane protein</topology>
    </subcellularLocation>
</comment>
<accession>A0ABW3Q5K8</accession>
<evidence type="ECO:0000256" key="6">
    <source>
        <dbReference type="SAM" id="Phobius"/>
    </source>
</evidence>
<keyword evidence="5 6" id="KW-0472">Membrane</keyword>
<feature type="domain" description="HTH cro/C1-type" evidence="7">
    <location>
        <begin position="10"/>
        <end position="64"/>
    </location>
</feature>
<dbReference type="SUPFAM" id="SSF47413">
    <property type="entry name" value="lambda repressor-like DNA-binding domains"/>
    <property type="match status" value="1"/>
</dbReference>
<dbReference type="InterPro" id="IPR050807">
    <property type="entry name" value="TransReg_Diox_bact_type"/>
</dbReference>
<feature type="transmembrane region" description="Helical" evidence="6">
    <location>
        <begin position="156"/>
        <end position="175"/>
    </location>
</feature>
<dbReference type="Proteomes" id="UP001597116">
    <property type="component" value="Unassembled WGS sequence"/>
</dbReference>
<protein>
    <submittedName>
        <fullName evidence="8">DUF4870 domain-containing protein</fullName>
    </submittedName>
</protein>
<keyword evidence="2 6" id="KW-0812">Transmembrane</keyword>
<dbReference type="EMBL" id="JBHTLP010000004">
    <property type="protein sequence ID" value="MFD1140989.1"/>
    <property type="molecule type" value="Genomic_DNA"/>
</dbReference>
<gene>
    <name evidence="8" type="ORF">ACFQ4C_07710</name>
</gene>
<dbReference type="PANTHER" id="PTHR46797:SF1">
    <property type="entry name" value="METHYLPHOSPHONATE SYNTHASE"/>
    <property type="match status" value="1"/>
</dbReference>
<dbReference type="InterPro" id="IPR019109">
    <property type="entry name" value="MamF_MmsF"/>
</dbReference>